<dbReference type="GO" id="GO:0007165">
    <property type="term" value="P:signal transduction"/>
    <property type="evidence" value="ECO:0007669"/>
    <property type="project" value="InterPro"/>
</dbReference>
<proteinExistence type="predicted"/>
<sequence length="711" mass="79078">MGSSASTRRISSARKVEGHSSPNEVHVGGPLTEGQSKPMTKDCAVVGLDETDGGPSQPKAIASPDLQEGTIDDASRTLTDISDIFIVDSAAAKAKRIEEFSDEVKTKLTLVKANIKHIQDCEGFPCTSCIKGMKGINKISCKGGIDRNAVGDGLGIDTDYCKMFAYTWTKGDMVRKIEDADQQEEPSDETTHIFTFYIELLACSWNFTDKSDYFCLQMEEDGCLSLIVDWFLHLVESDKAMNKWVDDMIFDAMNILHNACRRVPSLAPKHHRAVPALQKFGESKQSLTQTIAFMTLAKLVKKEEADKLSTNYTCIVSLLSLLKKCLSNPDHKAQTRRQTSKKNIVTIISLNAEELLQAVDDLAINDNNKQLIVEKGGIPILSKLLQRDCSVEEMTFAANSIWRLAFLKENKEKLLKEQGIIYSLKENSQSENEKLHNACMGALFEIYEFKLPEGLAYKKTVAVSPQKAPSDSAKSSGHIMLSYKWEHPSKPVMREFKKQLRKRGYNVWMDEDHMMGDKIGAMAEAVENADMVIACITRGYQDSQDCRTEASYAYECKKKIIPVKVSNDFKASGWLGGITAGKIYYMVQQAELVPEVLTSIIEKEFAVKKETAQNMNSAPPAGPPSQEQEPKPSPVESQVPGWDSKKVQDWLAANSVTTRNKALKTLNGTQLLQLKKLLITAPQVFYQSMKDDLKVPLIDVLSLAAALEKLN</sequence>
<evidence type="ECO:0000256" key="2">
    <source>
        <dbReference type="SAM" id="MobiDB-lite"/>
    </source>
</evidence>
<name>A0A7M7PGJ8_STRPU</name>
<dbReference type="EnsemblMetazoa" id="XM_030993122">
    <property type="protein sequence ID" value="XP_030848982"/>
    <property type="gene ID" value="LOC763667"/>
</dbReference>
<dbReference type="RefSeq" id="XP_030848982.1">
    <property type="nucleotide sequence ID" value="XM_030993122.1"/>
</dbReference>
<evidence type="ECO:0000313" key="4">
    <source>
        <dbReference type="EnsemblMetazoa" id="XP_030848982"/>
    </source>
</evidence>
<dbReference type="InterPro" id="IPR000157">
    <property type="entry name" value="TIR_dom"/>
</dbReference>
<dbReference type="PROSITE" id="PS50176">
    <property type="entry name" value="ARM_REPEAT"/>
    <property type="match status" value="1"/>
</dbReference>
<accession>A0A7M7PGJ8</accession>
<dbReference type="PANTHER" id="PTHR46270:SF5">
    <property type="entry name" value="ADP-RIBOSYL CYCLASE_CYCLIC ADP-RIBOSE HYDROLASE"/>
    <property type="match status" value="1"/>
</dbReference>
<evidence type="ECO:0000313" key="5">
    <source>
        <dbReference type="Proteomes" id="UP000007110"/>
    </source>
</evidence>
<dbReference type="Proteomes" id="UP000007110">
    <property type="component" value="Unassembled WGS sequence"/>
</dbReference>
<feature type="repeat" description="ARM" evidence="1">
    <location>
        <begin position="376"/>
        <end position="419"/>
    </location>
</feature>
<evidence type="ECO:0000259" key="3">
    <source>
        <dbReference type="Pfam" id="PF13676"/>
    </source>
</evidence>
<dbReference type="InParanoid" id="A0A7M7PGJ8"/>
<dbReference type="GeneID" id="763667"/>
<dbReference type="KEGG" id="spu:763667"/>
<feature type="region of interest" description="Disordered" evidence="2">
    <location>
        <begin position="1"/>
        <end position="68"/>
    </location>
</feature>
<dbReference type="Gene3D" id="1.25.10.10">
    <property type="entry name" value="Leucine-rich Repeat Variant"/>
    <property type="match status" value="1"/>
</dbReference>
<dbReference type="PANTHER" id="PTHR46270">
    <property type="entry name" value="ARMADILLO-TYPE FOLD-RELATED"/>
    <property type="match status" value="1"/>
</dbReference>
<reference evidence="5" key="1">
    <citation type="submission" date="2015-02" db="EMBL/GenBank/DDBJ databases">
        <title>Genome sequencing for Strongylocentrotus purpuratus.</title>
        <authorList>
            <person name="Murali S."/>
            <person name="Liu Y."/>
            <person name="Vee V."/>
            <person name="English A."/>
            <person name="Wang M."/>
            <person name="Skinner E."/>
            <person name="Han Y."/>
            <person name="Muzny D.M."/>
            <person name="Worley K.C."/>
            <person name="Gibbs R.A."/>
        </authorList>
    </citation>
    <scope>NUCLEOTIDE SEQUENCE</scope>
</reference>
<dbReference type="OrthoDB" id="6260845at2759"/>
<dbReference type="InterPro" id="IPR011989">
    <property type="entry name" value="ARM-like"/>
</dbReference>
<protein>
    <recommendedName>
        <fullName evidence="3">TIR domain-containing protein</fullName>
    </recommendedName>
</protein>
<dbReference type="InterPro" id="IPR016024">
    <property type="entry name" value="ARM-type_fold"/>
</dbReference>
<dbReference type="SUPFAM" id="SSF48371">
    <property type="entry name" value="ARM repeat"/>
    <property type="match status" value="1"/>
</dbReference>
<dbReference type="Pfam" id="PF13676">
    <property type="entry name" value="TIR_2"/>
    <property type="match status" value="1"/>
</dbReference>
<feature type="compositionally biased region" description="Low complexity" evidence="2">
    <location>
        <begin position="1"/>
        <end position="10"/>
    </location>
</feature>
<dbReference type="OMA" id="YIELLAC"/>
<dbReference type="SUPFAM" id="SSF52200">
    <property type="entry name" value="Toll/Interleukin receptor TIR domain"/>
    <property type="match status" value="1"/>
</dbReference>
<dbReference type="Gene3D" id="3.40.50.10140">
    <property type="entry name" value="Toll/interleukin-1 receptor homology (TIR) domain"/>
    <property type="match status" value="1"/>
</dbReference>
<evidence type="ECO:0000256" key="1">
    <source>
        <dbReference type="PROSITE-ProRule" id="PRU00259"/>
    </source>
</evidence>
<reference evidence="4" key="2">
    <citation type="submission" date="2021-01" db="UniProtKB">
        <authorList>
            <consortium name="EnsemblMetazoa"/>
        </authorList>
    </citation>
    <scope>IDENTIFICATION</scope>
</reference>
<feature type="domain" description="TIR" evidence="3">
    <location>
        <begin position="479"/>
        <end position="570"/>
    </location>
</feature>
<dbReference type="InterPro" id="IPR035897">
    <property type="entry name" value="Toll_tir_struct_dom_sf"/>
</dbReference>
<keyword evidence="5" id="KW-1185">Reference proteome</keyword>
<organism evidence="4 5">
    <name type="scientific">Strongylocentrotus purpuratus</name>
    <name type="common">Purple sea urchin</name>
    <dbReference type="NCBI Taxonomy" id="7668"/>
    <lineage>
        <taxon>Eukaryota</taxon>
        <taxon>Metazoa</taxon>
        <taxon>Echinodermata</taxon>
        <taxon>Eleutherozoa</taxon>
        <taxon>Echinozoa</taxon>
        <taxon>Echinoidea</taxon>
        <taxon>Euechinoidea</taxon>
        <taxon>Echinacea</taxon>
        <taxon>Camarodonta</taxon>
        <taxon>Echinidea</taxon>
        <taxon>Strongylocentrotidae</taxon>
        <taxon>Strongylocentrotus</taxon>
    </lineage>
</organism>
<dbReference type="AlphaFoldDB" id="A0A7M7PGJ8"/>
<feature type="region of interest" description="Disordered" evidence="2">
    <location>
        <begin position="612"/>
        <end position="643"/>
    </location>
</feature>
<dbReference type="InterPro" id="IPR000225">
    <property type="entry name" value="Armadillo"/>
</dbReference>